<reference evidence="1" key="1">
    <citation type="submission" date="2019-11" db="EMBL/GenBank/DDBJ databases">
        <title>Leishmania tarentolae CDS.</title>
        <authorList>
            <person name="Goto Y."/>
            <person name="Yamagishi J."/>
        </authorList>
    </citation>
    <scope>NUCLEOTIDE SEQUENCE [LARGE SCALE GENOMIC DNA]</scope>
    <source>
        <strain evidence="1">Parrot Tar II</strain>
    </source>
</reference>
<dbReference type="VEuPathDB" id="TriTrypDB:LtaPh_3237600"/>
<evidence type="ECO:0000313" key="2">
    <source>
        <dbReference type="Proteomes" id="UP000419144"/>
    </source>
</evidence>
<dbReference type="EMBL" id="BLBS01000049">
    <property type="protein sequence ID" value="GET91696.1"/>
    <property type="molecule type" value="Genomic_DNA"/>
</dbReference>
<dbReference type="AlphaFoldDB" id="A0A640KPQ9"/>
<sequence length="559" mass="60865">MHTTRRVLLGAQLSPPRSYALDLEYVKFNGYSYVRSLALVPFARVERLSPHPSHASEVGAWASSPDSSRVQLPPLMLTDLGVAPTVLELNPREVMRVAEPLPCGHLLLPKIQKAFVQGDALEELRAPFEREARGALTSFLGLRRALREEKKKTKEEKGLRALCDGESSGGDTDDAADFVGETSALPVLESEGTPSLLAADPTTKSEKLRMRELQIRLGTLQFLKGLDPFGIPNIHRFNREALELLYTAAVESPDFVAASQHIGSLRAYGKGRQGYKSLAYLSHYHPQFLQSLLRRSFENPSAWCTWLAECASSVEANLIEVYSAHRYGSRLRACGHAGYSTDDAAVNADYDQTASSPLHFQESLTMEDLAKQLDVLWRGLVRAPETPCRNESASPYSRAKVYVYGSSDASVLHRTLGLALTNTSLQCHLSERGPRKDSRFAGSRRLPDAAAAAHATASSAAHQRPSRPLGLLSAPLGAVIVDATRHPLFTAAGFAPSPKQPPSLMTALQKAAKTDGTAAELLSAPQWHDPLWDARALACVCTSAGMVRTPKEREKGSKA</sequence>
<gene>
    <name evidence="1" type="ORF">LtaPh_3237600</name>
</gene>
<keyword evidence="2" id="KW-1185">Reference proteome</keyword>
<name>A0A640KPQ9_LEITA</name>
<accession>A0A640KPQ9</accession>
<evidence type="ECO:0000313" key="1">
    <source>
        <dbReference type="EMBL" id="GET91696.1"/>
    </source>
</evidence>
<comment type="caution">
    <text evidence="1">The sequence shown here is derived from an EMBL/GenBank/DDBJ whole genome shotgun (WGS) entry which is preliminary data.</text>
</comment>
<organism evidence="1 2">
    <name type="scientific">Leishmania tarentolae</name>
    <name type="common">Sauroleishmania tarentolae</name>
    <dbReference type="NCBI Taxonomy" id="5689"/>
    <lineage>
        <taxon>Eukaryota</taxon>
        <taxon>Discoba</taxon>
        <taxon>Euglenozoa</taxon>
        <taxon>Kinetoplastea</taxon>
        <taxon>Metakinetoplastina</taxon>
        <taxon>Trypanosomatida</taxon>
        <taxon>Trypanosomatidae</taxon>
        <taxon>Leishmaniinae</taxon>
        <taxon>Leishmania</taxon>
        <taxon>lizard Leishmania</taxon>
    </lineage>
</organism>
<proteinExistence type="predicted"/>
<dbReference type="Proteomes" id="UP000419144">
    <property type="component" value="Unassembled WGS sequence"/>
</dbReference>
<dbReference type="OrthoDB" id="273298at2759"/>
<protein>
    <submittedName>
        <fullName evidence="1">Uncharacterized protein</fullName>
    </submittedName>
</protein>